<dbReference type="CDD" id="cd00161">
    <property type="entry name" value="beta-trefoil_Ricin-like"/>
    <property type="match status" value="1"/>
</dbReference>
<dbReference type="InterPro" id="IPR013320">
    <property type="entry name" value="ConA-like_dom_sf"/>
</dbReference>
<dbReference type="NCBIfam" id="TIGR04183">
    <property type="entry name" value="Por_Secre_tail"/>
    <property type="match status" value="1"/>
</dbReference>
<dbReference type="InterPro" id="IPR006558">
    <property type="entry name" value="LamG-like"/>
</dbReference>
<dbReference type="InterPro" id="IPR026444">
    <property type="entry name" value="Secre_tail"/>
</dbReference>
<evidence type="ECO:0000256" key="2">
    <source>
        <dbReference type="ARBA" id="ARBA00023157"/>
    </source>
</evidence>
<dbReference type="EMBL" id="BJVF01000001">
    <property type="protein sequence ID" value="GEL10624.1"/>
    <property type="molecule type" value="Genomic_DNA"/>
</dbReference>
<keyword evidence="1" id="KW-0732">Signal</keyword>
<dbReference type="SUPFAM" id="SSF50370">
    <property type="entry name" value="Ricin B-like lectins"/>
    <property type="match status" value="1"/>
</dbReference>
<evidence type="ECO:0000313" key="4">
    <source>
        <dbReference type="EMBL" id="GEL10624.1"/>
    </source>
</evidence>
<dbReference type="InterPro" id="IPR035992">
    <property type="entry name" value="Ricin_B-like_lectins"/>
</dbReference>
<proteinExistence type="predicted"/>
<dbReference type="InterPro" id="IPR003961">
    <property type="entry name" value="FN3_dom"/>
</dbReference>
<dbReference type="SUPFAM" id="SSF49899">
    <property type="entry name" value="Concanavalin A-like lectins/glucanases"/>
    <property type="match status" value="1"/>
</dbReference>
<dbReference type="PANTHER" id="PTHR42535">
    <property type="entry name" value="OOKINETE PROTEIN, PUTATIVE-RELATED"/>
    <property type="match status" value="1"/>
</dbReference>
<evidence type="ECO:0000313" key="5">
    <source>
        <dbReference type="Proteomes" id="UP000321579"/>
    </source>
</evidence>
<dbReference type="Pfam" id="PF18962">
    <property type="entry name" value="Por_Secre_tail"/>
    <property type="match status" value="1"/>
</dbReference>
<dbReference type="InterPro" id="IPR000772">
    <property type="entry name" value="Ricin_B_lectin"/>
</dbReference>
<dbReference type="AlphaFoldDB" id="A0A511CH72"/>
<dbReference type="SUPFAM" id="SSF49265">
    <property type="entry name" value="Fibronectin type III"/>
    <property type="match status" value="1"/>
</dbReference>
<dbReference type="PANTHER" id="PTHR42535:SF2">
    <property type="entry name" value="CHROMOSOME UNDETERMINED SCAFFOLD_146, WHOLE GENOME SHOTGUN SEQUENCE"/>
    <property type="match status" value="1"/>
</dbReference>
<dbReference type="InterPro" id="IPR013783">
    <property type="entry name" value="Ig-like_fold"/>
</dbReference>
<evidence type="ECO:0000256" key="1">
    <source>
        <dbReference type="ARBA" id="ARBA00022729"/>
    </source>
</evidence>
<dbReference type="SMART" id="SM00560">
    <property type="entry name" value="LamGL"/>
    <property type="match status" value="1"/>
</dbReference>
<dbReference type="PROSITE" id="PS50853">
    <property type="entry name" value="FN3"/>
    <property type="match status" value="1"/>
</dbReference>
<dbReference type="SMART" id="SM00458">
    <property type="entry name" value="RICIN"/>
    <property type="match status" value="1"/>
</dbReference>
<dbReference type="GO" id="GO:0005975">
    <property type="term" value="P:carbohydrate metabolic process"/>
    <property type="evidence" value="ECO:0007669"/>
    <property type="project" value="UniProtKB-ARBA"/>
</dbReference>
<dbReference type="Pfam" id="PF14200">
    <property type="entry name" value="RicinB_lectin_2"/>
    <property type="match status" value="2"/>
</dbReference>
<comment type="caution">
    <text evidence="4">The sequence shown here is derived from an EMBL/GenBank/DDBJ whole genome shotgun (WGS) entry which is preliminary data.</text>
</comment>
<dbReference type="PROSITE" id="PS50231">
    <property type="entry name" value="RICIN_B_LECTIN"/>
    <property type="match status" value="1"/>
</dbReference>
<dbReference type="Gene3D" id="2.60.120.200">
    <property type="match status" value="1"/>
</dbReference>
<dbReference type="Pfam" id="PF13385">
    <property type="entry name" value="Laminin_G_3"/>
    <property type="match status" value="1"/>
</dbReference>
<reference evidence="4 5" key="1">
    <citation type="submission" date="2019-07" db="EMBL/GenBank/DDBJ databases">
        <title>Whole genome shotgun sequence of Flavobacterium glycines NBRC 105008.</title>
        <authorList>
            <person name="Hosoyama A."/>
            <person name="Uohara A."/>
            <person name="Ohji S."/>
            <person name="Ichikawa N."/>
        </authorList>
    </citation>
    <scope>NUCLEOTIDE SEQUENCE [LARGE SCALE GENOMIC DNA]</scope>
    <source>
        <strain evidence="4 5">NBRC 105008</strain>
    </source>
</reference>
<dbReference type="GO" id="GO:0004553">
    <property type="term" value="F:hydrolase activity, hydrolyzing O-glycosyl compounds"/>
    <property type="evidence" value="ECO:0007669"/>
    <property type="project" value="UniProtKB-ARBA"/>
</dbReference>
<feature type="domain" description="Fibronectin type-III" evidence="3">
    <location>
        <begin position="537"/>
        <end position="631"/>
    </location>
</feature>
<name>A0A511CH72_9FLAO</name>
<dbReference type="Proteomes" id="UP000321579">
    <property type="component" value="Unassembled WGS sequence"/>
</dbReference>
<protein>
    <recommendedName>
        <fullName evidence="3">Fibronectin type-III domain-containing protein</fullName>
    </recommendedName>
</protein>
<organism evidence="4 5">
    <name type="scientific">Flavobacterium glycines</name>
    <dbReference type="NCBI Taxonomy" id="551990"/>
    <lineage>
        <taxon>Bacteria</taxon>
        <taxon>Pseudomonadati</taxon>
        <taxon>Bacteroidota</taxon>
        <taxon>Flavobacteriia</taxon>
        <taxon>Flavobacteriales</taxon>
        <taxon>Flavobacteriaceae</taxon>
        <taxon>Flavobacterium</taxon>
    </lineage>
</organism>
<dbReference type="Gene3D" id="2.60.40.10">
    <property type="entry name" value="Immunoglobulins"/>
    <property type="match status" value="1"/>
</dbReference>
<keyword evidence="2" id="KW-1015">Disulfide bond</keyword>
<accession>A0A511CH72</accession>
<sequence>MLLLFGVKITQTNAQTASTADKIQAYRATDRTIMYDFKGTGVSKPVVWGLDLAWLDEANIIKGSRFMGKENVSIIRSSFMPTQPLLNDLQLQGDALTNTNKRIDIIKRNFGTNIKVALNSDHPSVNSYFNGSAVNWAKLIDVTTAMHQDAGFNVVTVSPFNEPDYSATGQGTIQDFYNIILELKKKSRFDAIRISGGNTLNNDQALYWYNYLNPAGLTEGNTHQLAGSFDTYANFFQTVRSNGDYATADEMHNVMDAIVGIEYGMQTGIWWGWAEYARGELCKASNGVRLGYAEHRPNWTAAAVYRSPQGKVQAFGGTSERQAATTTYRYVSKDRAVYYDGQGPQREFVLEMPGGTVGSYQNGQTNAERVINITYGEDIQPVINGRYKLVNRNSGKVIEVAGASIDRGANVQQGANTGGTYQQWDVTPVDSRIGGDFSYFTFANVNSAKSPDVLNFSLDNGANILVWDNVKSANQQWYLDYAGDGWFYIRSRHSANCLDVDNASTAEGANIFQWEKNGGFNQQWRFLPVDAPIEFVAPSVPSNLVATAQAVSVKLNWTASPEADVDSYIVFRAESAGGEYNTIARNVKATSFVDNTVLTGKQYFYKIKTVDKSLNRSAYSSEVSATATGENALVEELKFENNLSDSSVNLNHAAVYGTAAYSTGKVGSKALSLDGTTNFVQLSSDIANHKEITVAAWVYYNGGNVWQRIFDFGNGTDQYMFLTAKSDFGKLRFAIKNGGSEQVLEAPQLVTSQWSHVAVTLSASGASMYVNGKLVATSNTINISPLDFKPIFNYIGRSQYSDSLLNAKVDDFKVYNYALTAQEIAQLTLANDNFVIESVGESCPDKNNGKITITASADYTYSAKVNGIVYSFTNKTLSLPNLEPKTYDICITVAEANFEQCYSVVVPESAAITAKTVVTSDKLQVDIQSGTAPYQVSVNGQLQFETNNTGFEVAVAPGDLLEVSTAKVCEGVLSKKITLYDVATASPNPTSGEFDIYLPTNDSKVAIGIYTIDGKLLSKRDYLIENGKVHLNIEKEATGIYLVRVDSNPLETIKIIKK</sequence>
<gene>
    <name evidence="4" type="ORF">FGL01_13630</name>
</gene>
<evidence type="ECO:0000259" key="3">
    <source>
        <dbReference type="PROSITE" id="PS50853"/>
    </source>
</evidence>
<dbReference type="InterPro" id="IPR036116">
    <property type="entry name" value="FN3_sf"/>
</dbReference>
<dbReference type="Gene3D" id="2.80.10.50">
    <property type="match status" value="3"/>
</dbReference>